<dbReference type="GeneTree" id="ENSGT00940000157090"/>
<keyword evidence="5" id="KW-1185">Reference proteome</keyword>
<dbReference type="InterPro" id="IPR027417">
    <property type="entry name" value="P-loop_NTPase"/>
</dbReference>
<dbReference type="GO" id="GO:0005525">
    <property type="term" value="F:GTP binding"/>
    <property type="evidence" value="ECO:0007669"/>
    <property type="project" value="UniProtKB-KW"/>
</dbReference>
<dbReference type="InterPro" id="IPR001806">
    <property type="entry name" value="Small_GTPase"/>
</dbReference>
<dbReference type="Gene3D" id="3.40.50.300">
    <property type="entry name" value="P-loop containing nucleotide triphosphate hydrolases"/>
    <property type="match status" value="1"/>
</dbReference>
<evidence type="ECO:0000256" key="2">
    <source>
        <dbReference type="ARBA" id="ARBA00022741"/>
    </source>
</evidence>
<dbReference type="STRING" id="1841481.ENSSLDP00000010417"/>
<dbReference type="GO" id="GO:0003924">
    <property type="term" value="F:GTPase activity"/>
    <property type="evidence" value="ECO:0007669"/>
    <property type="project" value="InterPro"/>
</dbReference>
<proteinExistence type="inferred from homology"/>
<dbReference type="SMART" id="SM00175">
    <property type="entry name" value="RAB"/>
    <property type="match status" value="1"/>
</dbReference>
<keyword evidence="2" id="KW-0547">Nucleotide-binding</keyword>
<dbReference type="Ensembl" id="ENSSLDT00000010815.1">
    <property type="protein sequence ID" value="ENSSLDP00000010434.1"/>
    <property type="gene ID" value="ENSSLDG00000008326.1"/>
</dbReference>
<sequence>MSGSAVGFSGSLTGSTLPPPRTRIFKIIVIGDSGVGKTCLTYRFCAGKFPEKTEATIGVDFRERLVEIDSEKIKVCTDVTGHCMKTSVDTVQMQMLSLWFPVS</sequence>
<dbReference type="PRINTS" id="PR00449">
    <property type="entry name" value="RASTRNSFRMNG"/>
</dbReference>
<dbReference type="Proteomes" id="UP000261360">
    <property type="component" value="Unplaced"/>
</dbReference>
<dbReference type="PANTHER" id="PTHR47978">
    <property type="match status" value="1"/>
</dbReference>
<dbReference type="AlphaFoldDB" id="A0A3B4WZ23"/>
<organism evidence="4 5">
    <name type="scientific">Seriola lalandi dorsalis</name>
    <dbReference type="NCBI Taxonomy" id="1841481"/>
    <lineage>
        <taxon>Eukaryota</taxon>
        <taxon>Metazoa</taxon>
        <taxon>Chordata</taxon>
        <taxon>Craniata</taxon>
        <taxon>Vertebrata</taxon>
        <taxon>Euteleostomi</taxon>
        <taxon>Actinopterygii</taxon>
        <taxon>Neopterygii</taxon>
        <taxon>Teleostei</taxon>
        <taxon>Neoteleostei</taxon>
        <taxon>Acanthomorphata</taxon>
        <taxon>Carangaria</taxon>
        <taxon>Carangiformes</taxon>
        <taxon>Carangidae</taxon>
        <taxon>Seriola</taxon>
    </lineage>
</organism>
<comment type="similarity">
    <text evidence="1">Belongs to the small GTPase superfamily. Rab family.</text>
</comment>
<dbReference type="PROSITE" id="PS51419">
    <property type="entry name" value="RAB"/>
    <property type="match status" value="1"/>
</dbReference>
<keyword evidence="3" id="KW-0342">GTP-binding</keyword>
<evidence type="ECO:0000256" key="3">
    <source>
        <dbReference type="ARBA" id="ARBA00023134"/>
    </source>
</evidence>
<accession>A0A3B4WZ23</accession>
<reference evidence="4" key="1">
    <citation type="submission" date="2025-05" db="UniProtKB">
        <authorList>
            <consortium name="Ensembl"/>
        </authorList>
    </citation>
    <scope>IDENTIFICATION</scope>
</reference>
<protein>
    <submittedName>
        <fullName evidence="4">RAB33B, member RAS oncogene family a</fullName>
    </submittedName>
</protein>
<evidence type="ECO:0000256" key="1">
    <source>
        <dbReference type="ARBA" id="ARBA00006270"/>
    </source>
</evidence>
<evidence type="ECO:0000313" key="4">
    <source>
        <dbReference type="Ensembl" id="ENSSLDP00000010434.1"/>
    </source>
</evidence>
<dbReference type="SUPFAM" id="SSF52540">
    <property type="entry name" value="P-loop containing nucleoside triphosphate hydrolases"/>
    <property type="match status" value="1"/>
</dbReference>
<dbReference type="Ensembl" id="ENSSLDT00000010798.1">
    <property type="protein sequence ID" value="ENSSLDP00000010417.1"/>
    <property type="gene ID" value="ENSSLDG00000008308.1"/>
</dbReference>
<evidence type="ECO:0000313" key="5">
    <source>
        <dbReference type="Proteomes" id="UP000261360"/>
    </source>
</evidence>
<name>A0A3B4WZ23_SERLL</name>
<dbReference type="Pfam" id="PF00071">
    <property type="entry name" value="Ras"/>
    <property type="match status" value="1"/>
</dbReference>